<dbReference type="Pfam" id="PF13830">
    <property type="entry name" value="DUF4192"/>
    <property type="match status" value="1"/>
</dbReference>
<proteinExistence type="predicted"/>
<dbReference type="RefSeq" id="WP_064064043.1">
    <property type="nucleotide sequence ID" value="NZ_LPZN01000024.1"/>
</dbReference>
<dbReference type="Proteomes" id="UP000254569">
    <property type="component" value="Unassembled WGS sequence"/>
</dbReference>
<protein>
    <recommendedName>
        <fullName evidence="3">DUF4192 domain-containing protein</fullName>
    </recommendedName>
</protein>
<name>A0A379PT55_9NOCA</name>
<keyword evidence="2" id="KW-1185">Reference proteome</keyword>
<dbReference type="EMBL" id="UGVI01000003">
    <property type="protein sequence ID" value="SUF09295.1"/>
    <property type="molecule type" value="Genomic_DNA"/>
</dbReference>
<accession>A0A379PT55</accession>
<dbReference type="InterPro" id="IPR025447">
    <property type="entry name" value="DUF4192"/>
</dbReference>
<sequence length="334" mass="35240">MNSNENSPVTRLNTAQFIEGIPAFLGMVPNESLVIALFDPQGTTGPFARLDHDNATAVVALDKLMAAAESADFNATIAALVSIHPNGDTAEETLLAATRHAYTLGLAVPIAAVLPEYTAGETFFNFPSAESGELGDILASTVAVLGVIDGRAPIAPSRDALAAELAPAEDLGVLFERQWDARQARAQAPEITDAANLETLRDAIEAPRELTYPEAVAVAITLTDNPRARDVALYFSRNVAAVAILTDAARKTSGYARFTILSVLAAVAYAHGYGVRAAVALDAIENGVAHETQIPKLALLIRQVVDHGLHAKGVQEVLKAGRNVLPEFGFTPED</sequence>
<reference evidence="1 2" key="1">
    <citation type="submission" date="2018-06" db="EMBL/GenBank/DDBJ databases">
        <authorList>
            <consortium name="Pathogen Informatics"/>
            <person name="Doyle S."/>
        </authorList>
    </citation>
    <scope>NUCLEOTIDE SEQUENCE [LARGE SCALE GENOMIC DNA]</scope>
    <source>
        <strain evidence="1 2">NCTC13296</strain>
    </source>
</reference>
<gene>
    <name evidence="1" type="ORF">NCTC13296_04493</name>
</gene>
<dbReference type="AlphaFoldDB" id="A0A379PT55"/>
<evidence type="ECO:0000313" key="1">
    <source>
        <dbReference type="EMBL" id="SUF09295.1"/>
    </source>
</evidence>
<evidence type="ECO:0000313" key="2">
    <source>
        <dbReference type="Proteomes" id="UP000254569"/>
    </source>
</evidence>
<dbReference type="OrthoDB" id="4475962at2"/>
<evidence type="ECO:0008006" key="3">
    <source>
        <dbReference type="Google" id="ProtNLM"/>
    </source>
</evidence>
<organism evidence="1 2">
    <name type="scientific">Rhodococcus gordoniae</name>
    <dbReference type="NCBI Taxonomy" id="223392"/>
    <lineage>
        <taxon>Bacteria</taxon>
        <taxon>Bacillati</taxon>
        <taxon>Actinomycetota</taxon>
        <taxon>Actinomycetes</taxon>
        <taxon>Mycobacteriales</taxon>
        <taxon>Nocardiaceae</taxon>
        <taxon>Rhodococcus</taxon>
    </lineage>
</organism>